<dbReference type="SMART" id="SM00108">
    <property type="entry name" value="B_lectin"/>
    <property type="match status" value="1"/>
</dbReference>
<dbReference type="PROSITE" id="PS50927">
    <property type="entry name" value="BULB_LECTIN"/>
    <property type="match status" value="1"/>
</dbReference>
<dbReference type="Proteomes" id="UP001497522">
    <property type="component" value="Chromosome 4"/>
</dbReference>
<protein>
    <submittedName>
        <fullName evidence="5">Uncharacterized protein</fullName>
    </submittedName>
</protein>
<dbReference type="SUPFAM" id="SSF57414">
    <property type="entry name" value="Hairpin loop containing domain-like"/>
    <property type="match status" value="1"/>
</dbReference>
<reference evidence="5" key="1">
    <citation type="submission" date="2024-03" db="EMBL/GenBank/DDBJ databases">
        <authorList>
            <consortium name="ELIXIR-Norway"/>
            <consortium name="Elixir Norway"/>
        </authorList>
    </citation>
    <scope>NUCLEOTIDE SEQUENCE</scope>
</reference>
<gene>
    <name evidence="5" type="ORF">CSSPJE1EN2_LOCUS16461</name>
</gene>
<evidence type="ECO:0000259" key="3">
    <source>
        <dbReference type="PROSITE" id="PS50927"/>
    </source>
</evidence>
<dbReference type="PANTHER" id="PTHR47976:SF115">
    <property type="entry name" value="RECEPTOR-LIKE SERINE_THREONINE-PROTEIN KINASE"/>
    <property type="match status" value="1"/>
</dbReference>
<name>A0ABP1BFE2_9BRYO</name>
<dbReference type="CDD" id="cd01098">
    <property type="entry name" value="PAN_AP_plant"/>
    <property type="match status" value="1"/>
</dbReference>
<sequence>MQQRDITSSSVIMAPARITCVMQLDLFRVYKVIAILVACTCTSNCIAAQTINIFTNVASVPVGLTLTVADRASSLPAVPLETDIFMFSLEGGPCRLTIRHQYEDMTSWLLWNANYFVKPLTLAAGRKCTLEFTTTGDLQLLAGNTLVWHSGTAGKGVTTMSLATVGDYGNFRLLDAENRTVWQSFDYPEFAIIPTQKFRFAHFLWHRSQTFRHDRSPYATCLFPGVGRTKSRACYLLIDRVLFRPGQTLVAPTTLPTGAFSGGVYSLEFQNGDLRLYSNFGSGPKLYWSLQRKLFHGDLSSVAYAAMVPNVGGLGLFKSDGSIVFSTPALPPYDSSAHDNYLSVDADGNLRTYYLVKGLFWDAYYQVLETGCEYPSFCGAYGICSNNQTCTCPTSFKPINATDLTQGCRRPGSPIACSSSSSSTPKKFLKLTGFDYVYNQYSQPLQVPVSKCNQLCLQDCSCVAYFYYSKASSCFLIDGELRTIQKISDSTKLAFIKVQHEINGGELRIIQKTSGFL</sequence>
<evidence type="ECO:0000313" key="5">
    <source>
        <dbReference type="EMBL" id="CAK9874020.1"/>
    </source>
</evidence>
<dbReference type="Pfam" id="PF00954">
    <property type="entry name" value="S_locus_glycop"/>
    <property type="match status" value="1"/>
</dbReference>
<organism evidence="5 6">
    <name type="scientific">Sphagnum jensenii</name>
    <dbReference type="NCBI Taxonomy" id="128206"/>
    <lineage>
        <taxon>Eukaryota</taxon>
        <taxon>Viridiplantae</taxon>
        <taxon>Streptophyta</taxon>
        <taxon>Embryophyta</taxon>
        <taxon>Bryophyta</taxon>
        <taxon>Sphagnophytina</taxon>
        <taxon>Sphagnopsida</taxon>
        <taxon>Sphagnales</taxon>
        <taxon>Sphagnaceae</taxon>
        <taxon>Sphagnum</taxon>
    </lineage>
</organism>
<dbReference type="Gene3D" id="2.90.10.30">
    <property type="match status" value="1"/>
</dbReference>
<keyword evidence="1" id="KW-0732">Signal</keyword>
<evidence type="ECO:0000256" key="2">
    <source>
        <dbReference type="ARBA" id="ARBA00023157"/>
    </source>
</evidence>
<dbReference type="PROSITE" id="PS50948">
    <property type="entry name" value="PAN"/>
    <property type="match status" value="1"/>
</dbReference>
<proteinExistence type="predicted"/>
<feature type="domain" description="Apple" evidence="4">
    <location>
        <begin position="417"/>
        <end position="500"/>
    </location>
</feature>
<keyword evidence="6" id="KW-1185">Reference proteome</keyword>
<dbReference type="InterPro" id="IPR003609">
    <property type="entry name" value="Pan_app"/>
</dbReference>
<dbReference type="InterPro" id="IPR036426">
    <property type="entry name" value="Bulb-type_lectin_dom_sf"/>
</dbReference>
<dbReference type="PANTHER" id="PTHR47976">
    <property type="entry name" value="G-TYPE LECTIN S-RECEPTOR-LIKE SERINE/THREONINE-PROTEIN KINASE SD2-5"/>
    <property type="match status" value="1"/>
</dbReference>
<dbReference type="EMBL" id="OZ023705">
    <property type="protein sequence ID" value="CAK9874020.1"/>
    <property type="molecule type" value="Genomic_DNA"/>
</dbReference>
<evidence type="ECO:0000259" key="4">
    <source>
        <dbReference type="PROSITE" id="PS50948"/>
    </source>
</evidence>
<accession>A0ABP1BFE2</accession>
<dbReference type="Pfam" id="PF08276">
    <property type="entry name" value="PAN_2"/>
    <property type="match status" value="1"/>
</dbReference>
<evidence type="ECO:0000256" key="1">
    <source>
        <dbReference type="ARBA" id="ARBA00022729"/>
    </source>
</evidence>
<dbReference type="SUPFAM" id="SSF51110">
    <property type="entry name" value="alpha-D-mannose-specific plant lectins"/>
    <property type="match status" value="1"/>
</dbReference>
<evidence type="ECO:0000313" key="6">
    <source>
        <dbReference type="Proteomes" id="UP001497522"/>
    </source>
</evidence>
<dbReference type="Pfam" id="PF01453">
    <property type="entry name" value="B_lectin"/>
    <property type="match status" value="1"/>
</dbReference>
<dbReference type="Gene3D" id="2.90.10.10">
    <property type="entry name" value="Bulb-type lectin domain"/>
    <property type="match status" value="1"/>
</dbReference>
<dbReference type="InterPro" id="IPR051343">
    <property type="entry name" value="G-type_lectin_kinases/EP1-like"/>
</dbReference>
<dbReference type="InterPro" id="IPR000858">
    <property type="entry name" value="S_locus_glycoprot_dom"/>
</dbReference>
<dbReference type="InterPro" id="IPR001480">
    <property type="entry name" value="Bulb-type_lectin_dom"/>
</dbReference>
<keyword evidence="2" id="KW-1015">Disulfide bond</keyword>
<feature type="domain" description="Bulb-type lectin" evidence="3">
    <location>
        <begin position="51"/>
        <end position="186"/>
    </location>
</feature>